<keyword evidence="4" id="KW-1185">Reference proteome</keyword>
<feature type="compositionally biased region" description="Low complexity" evidence="1">
    <location>
        <begin position="333"/>
        <end position="350"/>
    </location>
</feature>
<feature type="compositionally biased region" description="Polar residues" evidence="1">
    <location>
        <begin position="269"/>
        <end position="288"/>
    </location>
</feature>
<feature type="region of interest" description="Disordered" evidence="1">
    <location>
        <begin position="269"/>
        <end position="350"/>
    </location>
</feature>
<feature type="compositionally biased region" description="Basic and acidic residues" evidence="1">
    <location>
        <begin position="298"/>
        <end position="311"/>
    </location>
</feature>
<feature type="signal peptide" evidence="2">
    <location>
        <begin position="1"/>
        <end position="18"/>
    </location>
</feature>
<comment type="caution">
    <text evidence="3">The sequence shown here is derived from an EMBL/GenBank/DDBJ whole genome shotgun (WGS) entry which is preliminary data.</text>
</comment>
<feature type="region of interest" description="Disordered" evidence="1">
    <location>
        <begin position="370"/>
        <end position="423"/>
    </location>
</feature>
<dbReference type="Proteomes" id="UP001107558">
    <property type="component" value="Chromosome 1"/>
</dbReference>
<reference evidence="3" key="1">
    <citation type="submission" date="2021-03" db="EMBL/GenBank/DDBJ databases">
        <title>Chromosome level genome of the anhydrobiotic midge Polypedilum vanderplanki.</title>
        <authorList>
            <person name="Yoshida Y."/>
            <person name="Kikawada T."/>
            <person name="Gusev O."/>
        </authorList>
    </citation>
    <scope>NUCLEOTIDE SEQUENCE</scope>
    <source>
        <strain evidence="3">NIAS01</strain>
        <tissue evidence="3">Whole body or cell culture</tissue>
    </source>
</reference>
<dbReference type="InterPro" id="IPR036682">
    <property type="entry name" value="OS_D_A10/PebIII_sf"/>
</dbReference>
<dbReference type="AlphaFoldDB" id="A0A9J6CN17"/>
<dbReference type="PANTHER" id="PTHR11257">
    <property type="entry name" value="CHEMOSENSORY PROTEIN-RELATED"/>
    <property type="match status" value="1"/>
</dbReference>
<feature type="chain" id="PRO_5039931158" description="Insect pheromone-binding family" evidence="2">
    <location>
        <begin position="19"/>
        <end position="528"/>
    </location>
</feature>
<evidence type="ECO:0000256" key="1">
    <source>
        <dbReference type="SAM" id="MobiDB-lite"/>
    </source>
</evidence>
<dbReference type="InterPro" id="IPR005055">
    <property type="entry name" value="A10/PebIII"/>
</dbReference>
<feature type="compositionally biased region" description="Polar residues" evidence="1">
    <location>
        <begin position="312"/>
        <end position="327"/>
    </location>
</feature>
<feature type="compositionally biased region" description="Polar residues" evidence="1">
    <location>
        <begin position="370"/>
        <end position="380"/>
    </location>
</feature>
<evidence type="ECO:0000256" key="2">
    <source>
        <dbReference type="SAM" id="SignalP"/>
    </source>
</evidence>
<feature type="compositionally biased region" description="Polar residues" evidence="1">
    <location>
        <begin position="388"/>
        <end position="423"/>
    </location>
</feature>
<keyword evidence="2" id="KW-0732">Signal</keyword>
<dbReference type="SUPFAM" id="SSF100910">
    <property type="entry name" value="Chemosensory protein Csp2"/>
    <property type="match status" value="1"/>
</dbReference>
<gene>
    <name evidence="3" type="ORF">PVAND_012956</name>
</gene>
<dbReference type="OrthoDB" id="8052765at2759"/>
<name>A0A9J6CN17_POLVA</name>
<dbReference type="EMBL" id="JADBJN010000001">
    <property type="protein sequence ID" value="KAG5683690.1"/>
    <property type="molecule type" value="Genomic_DNA"/>
</dbReference>
<sequence>MLSIKLFVILIVPAFTFAQNSLVSEDENKFYSSRYDNIDVETIFRSARLLSNYVDCLLDKKPCPPEGKDLKRVLPHALRTKCARCTKIQKDKALDVITRLYYHHPSTYLALAERYDPTGEYTKNFENWFDEHHNDKINELPQKRIPSTWITSRTTTPTRTTTTTTSRPTLRTLPSTVRVRTIPTEKPIQTSQRPVVANRIFIESTTQKPFMPTTVYPLERRRTNQEQRPSIDNVQRQPNNNDQRQPIDIVQRMPVDNFPQKPVIREYTQSPLPSSSFRPFQSEQQSGNRGADNTFRISTERTFRISTESERTFQTSTVPERTSTTAIRTFPDPTTTSSAPTLSSSSATRTTTTRFVLPSSITASTAASINDNFTGTTSRPSIFDATNAGASTRYSSPARDSTSTPLLPSIQSTQRPSLSNPSIPAVQVSSVSISTNPVQSLPTTNFNQQPFLQPAAPSFFNFLPQQQPAAVNNYRTPIIQRPSLSINDPNLIDNFFVPRNGPIRRSINQLFDTTGQAFNSALRTFFNG</sequence>
<protein>
    <recommendedName>
        <fullName evidence="5">Insect pheromone-binding family</fullName>
    </recommendedName>
</protein>
<feature type="compositionally biased region" description="Low complexity" evidence="1">
    <location>
        <begin position="232"/>
        <end position="246"/>
    </location>
</feature>
<evidence type="ECO:0000313" key="3">
    <source>
        <dbReference type="EMBL" id="KAG5683690.1"/>
    </source>
</evidence>
<accession>A0A9J6CN17</accession>
<dbReference type="Gene3D" id="1.10.2080.10">
    <property type="entry name" value="Insect odorant-binding protein A10/Ejaculatory bulb-specific protein 3"/>
    <property type="match status" value="1"/>
</dbReference>
<evidence type="ECO:0000313" key="4">
    <source>
        <dbReference type="Proteomes" id="UP001107558"/>
    </source>
</evidence>
<organism evidence="3 4">
    <name type="scientific">Polypedilum vanderplanki</name>
    <name type="common">Sleeping chironomid midge</name>
    <dbReference type="NCBI Taxonomy" id="319348"/>
    <lineage>
        <taxon>Eukaryota</taxon>
        <taxon>Metazoa</taxon>
        <taxon>Ecdysozoa</taxon>
        <taxon>Arthropoda</taxon>
        <taxon>Hexapoda</taxon>
        <taxon>Insecta</taxon>
        <taxon>Pterygota</taxon>
        <taxon>Neoptera</taxon>
        <taxon>Endopterygota</taxon>
        <taxon>Diptera</taxon>
        <taxon>Nematocera</taxon>
        <taxon>Chironomoidea</taxon>
        <taxon>Chironomidae</taxon>
        <taxon>Chironominae</taxon>
        <taxon>Polypedilum</taxon>
        <taxon>Polypedilum</taxon>
    </lineage>
</organism>
<proteinExistence type="predicted"/>
<evidence type="ECO:0008006" key="5">
    <source>
        <dbReference type="Google" id="ProtNLM"/>
    </source>
</evidence>
<dbReference type="Pfam" id="PF03392">
    <property type="entry name" value="OS-D"/>
    <property type="match status" value="1"/>
</dbReference>
<feature type="region of interest" description="Disordered" evidence="1">
    <location>
        <begin position="215"/>
        <end position="254"/>
    </location>
</feature>
<dbReference type="PANTHER" id="PTHR11257:SF9">
    <property type="entry name" value="CHEMOSENSORY PROTEIN 13"/>
    <property type="match status" value="1"/>
</dbReference>